<organism evidence="1 2">
    <name type="scientific">Lasius platythorax</name>
    <dbReference type="NCBI Taxonomy" id="488582"/>
    <lineage>
        <taxon>Eukaryota</taxon>
        <taxon>Metazoa</taxon>
        <taxon>Ecdysozoa</taxon>
        <taxon>Arthropoda</taxon>
        <taxon>Hexapoda</taxon>
        <taxon>Insecta</taxon>
        <taxon>Pterygota</taxon>
        <taxon>Neoptera</taxon>
        <taxon>Endopterygota</taxon>
        <taxon>Hymenoptera</taxon>
        <taxon>Apocrita</taxon>
        <taxon>Aculeata</taxon>
        <taxon>Formicoidea</taxon>
        <taxon>Formicidae</taxon>
        <taxon>Formicinae</taxon>
        <taxon>Lasius</taxon>
        <taxon>Lasius</taxon>
    </lineage>
</organism>
<proteinExistence type="predicted"/>
<dbReference type="AlphaFoldDB" id="A0AAV2NZL4"/>
<accession>A0AAV2NZL4</accession>
<protein>
    <submittedName>
        <fullName evidence="1">Uncharacterized protein</fullName>
    </submittedName>
</protein>
<evidence type="ECO:0000313" key="2">
    <source>
        <dbReference type="Proteomes" id="UP001497644"/>
    </source>
</evidence>
<keyword evidence="2" id="KW-1185">Reference proteome</keyword>
<gene>
    <name evidence="1" type="ORF">LPLAT_LOCUS10729</name>
</gene>
<evidence type="ECO:0000313" key="1">
    <source>
        <dbReference type="EMBL" id="CAL1685171.1"/>
    </source>
</evidence>
<dbReference type="Proteomes" id="UP001497644">
    <property type="component" value="Chromosome 6"/>
</dbReference>
<reference evidence="1" key="1">
    <citation type="submission" date="2024-04" db="EMBL/GenBank/DDBJ databases">
        <authorList>
            <consortium name="Molecular Ecology Group"/>
        </authorList>
    </citation>
    <scope>NUCLEOTIDE SEQUENCE</scope>
</reference>
<dbReference type="EMBL" id="OZ034829">
    <property type="protein sequence ID" value="CAL1685171.1"/>
    <property type="molecule type" value="Genomic_DNA"/>
</dbReference>
<sequence>MVDEQGEKFELSYTKEWISKHEDLWNQFPVKLEELPIQDLDGRVENLLNAANISNASTSVSIHGDQTEETEAITPAKKRRIKLPEALKLPLPVFDGKYENWLSF</sequence>
<name>A0AAV2NZL4_9HYME</name>